<reference evidence="8 9" key="1">
    <citation type="submission" date="2018-05" db="EMBL/GenBank/DDBJ databases">
        <title>Coraliomargarita sinensis sp. nov., isolated from a marine solar saltern.</title>
        <authorList>
            <person name="Zhou L.Y."/>
        </authorList>
    </citation>
    <scope>NUCLEOTIDE SEQUENCE [LARGE SCALE GENOMIC DNA]</scope>
    <source>
        <strain evidence="8 9">WN38</strain>
    </source>
</reference>
<dbReference type="PROSITE" id="PS00149">
    <property type="entry name" value="SULFATASE_2"/>
    <property type="match status" value="1"/>
</dbReference>
<dbReference type="GO" id="GO:0004065">
    <property type="term" value="F:arylsulfatase activity"/>
    <property type="evidence" value="ECO:0007669"/>
    <property type="project" value="TreeGrafter"/>
</dbReference>
<dbReference type="Proteomes" id="UP000247099">
    <property type="component" value="Unassembled WGS sequence"/>
</dbReference>
<dbReference type="InterPro" id="IPR000917">
    <property type="entry name" value="Sulfatase_N"/>
</dbReference>
<dbReference type="AlphaFoldDB" id="A0A317ZG64"/>
<keyword evidence="4" id="KW-0106">Calcium</keyword>
<dbReference type="Pfam" id="PF00884">
    <property type="entry name" value="Sulfatase"/>
    <property type="match status" value="1"/>
</dbReference>
<evidence type="ECO:0000256" key="1">
    <source>
        <dbReference type="ARBA" id="ARBA00008779"/>
    </source>
</evidence>
<protein>
    <recommendedName>
        <fullName evidence="7">Sulfatase N-terminal domain-containing protein</fullName>
    </recommendedName>
</protein>
<organism evidence="8 9">
    <name type="scientific">Coraliomargarita sinensis</name>
    <dbReference type="NCBI Taxonomy" id="2174842"/>
    <lineage>
        <taxon>Bacteria</taxon>
        <taxon>Pseudomonadati</taxon>
        <taxon>Verrucomicrobiota</taxon>
        <taxon>Opitutia</taxon>
        <taxon>Puniceicoccales</taxon>
        <taxon>Coraliomargaritaceae</taxon>
        <taxon>Coraliomargarita</taxon>
    </lineage>
</organism>
<dbReference type="Pfam" id="PF14707">
    <property type="entry name" value="Sulfatase_C"/>
    <property type="match status" value="1"/>
</dbReference>
<dbReference type="OrthoDB" id="9783154at2"/>
<dbReference type="Gene3D" id="3.40.720.10">
    <property type="entry name" value="Alkaline Phosphatase, subunit A"/>
    <property type="match status" value="1"/>
</dbReference>
<dbReference type="PANTHER" id="PTHR42693">
    <property type="entry name" value="ARYLSULFATASE FAMILY MEMBER"/>
    <property type="match status" value="1"/>
</dbReference>
<sequence>MKSFHGTLLLLACTLICGCAQTQELPQKQAHPNVILMMADDLANEDLSCYGSTRIETPHLDALAGQGLKLNSYYAGNPVCSPSRMALLSGSYPARLGWRWGVMGYGFPPKSGMSPKVYTVAEAFRDAGYRTAISGKWHLGRKNMSPEEQGFESAYYIYMSNNQGRDMYRDGELVQKKWDNRLLTETFTEEVIRVINEPGEDPFFLYVPWTAPHFPADPHPDWHGNSGEDKSGKYTDVVEELDYRVGQILEALDEAGKAENTIVIFTSDNGRQPGQSGPSDKPPFSGGKWQSLEGGTRVPCIVRYPDLLPEDKENNQIVAAIDLFPTLADACGVNIDLPEQSQKLDGVSTWANLRGLKSELARDELLFWHGKGRATAIRSGNWKLHFNYGAKPPEDPELTDGPALYNLKTDPMEKNNVADENPEKVDKLLARAKELLTDIYGNQVPLGTWPGVELEEQPIKASEVWGPWMK</sequence>
<dbReference type="Gene3D" id="3.30.1120.10">
    <property type="match status" value="1"/>
</dbReference>
<accession>A0A317ZG64</accession>
<keyword evidence="2" id="KW-0479">Metal-binding</keyword>
<dbReference type="InParanoid" id="A0A317ZG64"/>
<feature type="region of interest" description="Disordered" evidence="5">
    <location>
        <begin position="267"/>
        <end position="292"/>
    </location>
</feature>
<name>A0A317ZG64_9BACT</name>
<dbReference type="InterPro" id="IPR017850">
    <property type="entry name" value="Alkaline_phosphatase_core_sf"/>
</dbReference>
<dbReference type="SUPFAM" id="SSF53649">
    <property type="entry name" value="Alkaline phosphatase-like"/>
    <property type="match status" value="1"/>
</dbReference>
<feature type="compositionally biased region" description="Polar residues" evidence="5">
    <location>
        <begin position="267"/>
        <end position="278"/>
    </location>
</feature>
<keyword evidence="9" id="KW-1185">Reference proteome</keyword>
<feature type="chain" id="PRO_5016274803" description="Sulfatase N-terminal domain-containing protein" evidence="6">
    <location>
        <begin position="23"/>
        <end position="470"/>
    </location>
</feature>
<keyword evidence="6" id="KW-0732">Signal</keyword>
<proteinExistence type="inferred from homology"/>
<evidence type="ECO:0000313" key="9">
    <source>
        <dbReference type="Proteomes" id="UP000247099"/>
    </source>
</evidence>
<evidence type="ECO:0000256" key="2">
    <source>
        <dbReference type="ARBA" id="ARBA00022723"/>
    </source>
</evidence>
<evidence type="ECO:0000256" key="3">
    <source>
        <dbReference type="ARBA" id="ARBA00022801"/>
    </source>
</evidence>
<dbReference type="FunCoup" id="A0A317ZG64">
    <property type="interactions" value="84"/>
</dbReference>
<dbReference type="PROSITE" id="PS51257">
    <property type="entry name" value="PROKAR_LIPOPROTEIN"/>
    <property type="match status" value="1"/>
</dbReference>
<comment type="caution">
    <text evidence="8">The sequence shown here is derived from an EMBL/GenBank/DDBJ whole genome shotgun (WGS) entry which is preliminary data.</text>
</comment>
<evidence type="ECO:0000259" key="7">
    <source>
        <dbReference type="Pfam" id="PF00884"/>
    </source>
</evidence>
<evidence type="ECO:0000256" key="4">
    <source>
        <dbReference type="ARBA" id="ARBA00022837"/>
    </source>
</evidence>
<comment type="similarity">
    <text evidence="1">Belongs to the sulfatase family.</text>
</comment>
<feature type="domain" description="Sulfatase N-terminal" evidence="7">
    <location>
        <begin position="32"/>
        <end position="333"/>
    </location>
</feature>
<gene>
    <name evidence="8" type="ORF">DDZ13_13345</name>
</gene>
<feature type="signal peptide" evidence="6">
    <location>
        <begin position="1"/>
        <end position="22"/>
    </location>
</feature>
<dbReference type="InterPro" id="IPR024607">
    <property type="entry name" value="Sulfatase_CS"/>
</dbReference>
<dbReference type="GO" id="GO:0046872">
    <property type="term" value="F:metal ion binding"/>
    <property type="evidence" value="ECO:0007669"/>
    <property type="project" value="UniProtKB-KW"/>
</dbReference>
<keyword evidence="3" id="KW-0378">Hydrolase</keyword>
<dbReference type="EMBL" id="QHJQ01000011">
    <property type="protein sequence ID" value="PXA03203.1"/>
    <property type="molecule type" value="Genomic_DNA"/>
</dbReference>
<dbReference type="InterPro" id="IPR050738">
    <property type="entry name" value="Sulfatase"/>
</dbReference>
<evidence type="ECO:0000256" key="5">
    <source>
        <dbReference type="SAM" id="MobiDB-lite"/>
    </source>
</evidence>
<dbReference type="RefSeq" id="WP_110131958.1">
    <property type="nucleotide sequence ID" value="NZ_QHJQ01000011.1"/>
</dbReference>
<evidence type="ECO:0000256" key="6">
    <source>
        <dbReference type="SAM" id="SignalP"/>
    </source>
</evidence>
<dbReference type="PANTHER" id="PTHR42693:SF53">
    <property type="entry name" value="ENDO-4-O-SULFATASE"/>
    <property type="match status" value="1"/>
</dbReference>
<evidence type="ECO:0000313" key="8">
    <source>
        <dbReference type="EMBL" id="PXA03203.1"/>
    </source>
</evidence>